<feature type="region of interest" description="Disordered" evidence="1">
    <location>
        <begin position="403"/>
        <end position="438"/>
    </location>
</feature>
<gene>
    <name evidence="2" type="ORF">US31_C0016G0001</name>
</gene>
<reference evidence="2 3" key="1">
    <citation type="journal article" date="2015" name="Nature">
        <title>rRNA introns, odd ribosomes, and small enigmatic genomes across a large radiation of phyla.</title>
        <authorList>
            <person name="Brown C.T."/>
            <person name="Hug L.A."/>
            <person name="Thomas B.C."/>
            <person name="Sharon I."/>
            <person name="Castelle C.J."/>
            <person name="Singh A."/>
            <person name="Wilkins M.J."/>
            <person name="Williams K.H."/>
            <person name="Banfield J.F."/>
        </authorList>
    </citation>
    <scope>NUCLEOTIDE SEQUENCE [LARGE SCALE GENOMIC DNA]</scope>
</reference>
<name>A0A0G0I0L0_9BACT</name>
<dbReference type="Proteomes" id="UP000034508">
    <property type="component" value="Unassembled WGS sequence"/>
</dbReference>
<feature type="region of interest" description="Disordered" evidence="1">
    <location>
        <begin position="1"/>
        <end position="40"/>
    </location>
</feature>
<protein>
    <submittedName>
        <fullName evidence="2">Uncharacterized protein</fullName>
    </submittedName>
</protein>
<sequence length="587" mass="67140">MIGEIPRSPEDSNQDILEVPVKETGESLSIPPEAEQQNEAMQDTALNLGDTKLNISAQEKPRPVTEERIGEEILRTKRNAALKLLEAYKEGNQQELDIGRNKELDEALDSLKGPEKSIELAEYIIGRIIKGRTERAKEAFDSRRMEEWKSADDKILEYISKLVPDATEEERNKKAFLKDNRISIFENYLEVAENIKDGDEQAGARELREQIEKLKSGTVPGEPEKPKSPEAEETLNDIDRKTRYDAEAWLQKGINSGEIKTKEQFVAERDGTILSRMWKENFDKAYSQLSPRQQEGFNALRADSKILKESQAENLLTSGLSLSDIKNIKYNHWFSSKIKSKLSDGKAVSEDDFDKLVKAKIDEKIAELMKQAKKEVEELYEEKRAASIAQFIKNAEAQKLLREQQAAKREAEKQAREEKEKRSEAEKQAKIEKAQQIPGKERLKSLNELRKKWDEAILKHSKIKEIERALKKGEETGEYKIRGVKGLTLEEAKAKIEEFKNELADKNTKRSDEIIDIADMITGRNLRKEAKERASGKGEKGRDLVWLTKEVQKIYKEQIKQLGKKGKVPAIKANRETLTPMPPTEEK</sequence>
<dbReference type="EMBL" id="LBSM01000016">
    <property type="protein sequence ID" value="KKQ17794.1"/>
    <property type="molecule type" value="Genomic_DNA"/>
</dbReference>
<evidence type="ECO:0000313" key="2">
    <source>
        <dbReference type="EMBL" id="KKQ17794.1"/>
    </source>
</evidence>
<feature type="region of interest" description="Disordered" evidence="1">
    <location>
        <begin position="562"/>
        <end position="587"/>
    </location>
</feature>
<proteinExistence type="predicted"/>
<evidence type="ECO:0000313" key="3">
    <source>
        <dbReference type="Proteomes" id="UP000034508"/>
    </source>
</evidence>
<accession>A0A0G0I0L0</accession>
<feature type="region of interest" description="Disordered" evidence="1">
    <location>
        <begin position="213"/>
        <end position="235"/>
    </location>
</feature>
<comment type="caution">
    <text evidence="2">The sequence shown here is derived from an EMBL/GenBank/DDBJ whole genome shotgun (WGS) entry which is preliminary data.</text>
</comment>
<dbReference type="AlphaFoldDB" id="A0A0G0I0L0"/>
<organism evidence="2 3">
    <name type="scientific">Berkelbacteria bacterium GW2011_GWA1_36_9</name>
    <dbReference type="NCBI Taxonomy" id="1618331"/>
    <lineage>
        <taxon>Bacteria</taxon>
        <taxon>Candidatus Berkelbacteria</taxon>
    </lineage>
</organism>
<evidence type="ECO:0000256" key="1">
    <source>
        <dbReference type="SAM" id="MobiDB-lite"/>
    </source>
</evidence>